<dbReference type="InterPro" id="IPR018649">
    <property type="entry name" value="SHOCT"/>
</dbReference>
<dbReference type="Proteomes" id="UP000444980">
    <property type="component" value="Unassembled WGS sequence"/>
</dbReference>
<gene>
    <name evidence="2" type="ORF">nbrc107697_20340</name>
</gene>
<feature type="domain" description="SHOCT" evidence="1">
    <location>
        <begin position="147"/>
        <end position="171"/>
    </location>
</feature>
<dbReference type="AlphaFoldDB" id="A0A7I9UY20"/>
<reference evidence="3" key="1">
    <citation type="submission" date="2019-06" db="EMBL/GenBank/DDBJ databases">
        <title>Gordonia isolated from sludge of a wastewater treatment plant.</title>
        <authorList>
            <person name="Tamura T."/>
            <person name="Aoyama K."/>
            <person name="Kang Y."/>
            <person name="Saito S."/>
            <person name="Akiyama N."/>
            <person name="Yazawa K."/>
            <person name="Gonoi T."/>
            <person name="Mikami Y."/>
        </authorList>
    </citation>
    <scope>NUCLEOTIDE SEQUENCE [LARGE SCALE GENOMIC DNA]</scope>
    <source>
        <strain evidence="3">NBRC 107697</strain>
    </source>
</reference>
<comment type="caution">
    <text evidence="2">The sequence shown here is derived from an EMBL/GenBank/DDBJ whole genome shotgun (WGS) entry which is preliminary data.</text>
</comment>
<dbReference type="EMBL" id="BJOU01000001">
    <property type="protein sequence ID" value="GED97995.1"/>
    <property type="molecule type" value="Genomic_DNA"/>
</dbReference>
<dbReference type="Pfam" id="PF09851">
    <property type="entry name" value="SHOCT"/>
    <property type="match status" value="1"/>
</dbReference>
<evidence type="ECO:0000313" key="3">
    <source>
        <dbReference type="Proteomes" id="UP000444980"/>
    </source>
</evidence>
<keyword evidence="3" id="KW-1185">Reference proteome</keyword>
<dbReference type="OrthoDB" id="4375572at2"/>
<proteinExistence type="predicted"/>
<organism evidence="2 3">
    <name type="scientific">Gordonia crocea</name>
    <dbReference type="NCBI Taxonomy" id="589162"/>
    <lineage>
        <taxon>Bacteria</taxon>
        <taxon>Bacillati</taxon>
        <taxon>Actinomycetota</taxon>
        <taxon>Actinomycetes</taxon>
        <taxon>Mycobacteriales</taxon>
        <taxon>Gordoniaceae</taxon>
        <taxon>Gordonia</taxon>
    </lineage>
</organism>
<name>A0A7I9UY20_9ACTN</name>
<dbReference type="RefSeq" id="WP_161927244.1">
    <property type="nucleotide sequence ID" value="NZ_BJOU01000001.1"/>
</dbReference>
<evidence type="ECO:0000259" key="1">
    <source>
        <dbReference type="Pfam" id="PF09851"/>
    </source>
</evidence>
<evidence type="ECO:0000313" key="2">
    <source>
        <dbReference type="EMBL" id="GED97995.1"/>
    </source>
</evidence>
<accession>A0A7I9UY20</accession>
<protein>
    <recommendedName>
        <fullName evidence="1">SHOCT domain-containing protein</fullName>
    </recommendedName>
</protein>
<sequence>MTEFAKSPMFKSANANSCARIMAAFLAPDERLLAVADVTSAGPVTIGVAVTDQRIVGVPKSSEHPIELQVRRGELTDVHFDKRLVFSYLIGVTGDTKVEFGIALIDERKFLQPFLDRLLAPQPSPGISLVKKTPPPPEPSADPTIVDELVKLADLHERGLLTDDEFQAAKAAVINGSP</sequence>